<accession>A0A2M7G2X9</accession>
<dbReference type="AlphaFoldDB" id="A0A2M7G2X9"/>
<dbReference type="EMBL" id="PFFQ01000040">
    <property type="protein sequence ID" value="PIW16147.1"/>
    <property type="molecule type" value="Genomic_DNA"/>
</dbReference>
<reference evidence="1 2" key="1">
    <citation type="submission" date="2017-09" db="EMBL/GenBank/DDBJ databases">
        <title>Depth-based differentiation of microbial function through sediment-hosted aquifers and enrichment of novel symbionts in the deep terrestrial subsurface.</title>
        <authorList>
            <person name="Probst A.J."/>
            <person name="Ladd B."/>
            <person name="Jarett J.K."/>
            <person name="Geller-Mcgrath D.E."/>
            <person name="Sieber C.M."/>
            <person name="Emerson J.B."/>
            <person name="Anantharaman K."/>
            <person name="Thomas B.C."/>
            <person name="Malmstrom R."/>
            <person name="Stieglmeier M."/>
            <person name="Klingl A."/>
            <person name="Woyke T."/>
            <person name="Ryan C.M."/>
            <person name="Banfield J.F."/>
        </authorList>
    </citation>
    <scope>NUCLEOTIDE SEQUENCE [LARGE SCALE GENOMIC DNA]</scope>
    <source>
        <strain evidence="1">CG17_big_fil_post_rev_8_21_14_2_50_48_46</strain>
    </source>
</reference>
<evidence type="ECO:0000313" key="2">
    <source>
        <dbReference type="Proteomes" id="UP000231019"/>
    </source>
</evidence>
<dbReference type="Proteomes" id="UP000231019">
    <property type="component" value="Unassembled WGS sequence"/>
</dbReference>
<name>A0A2M7G2X9_9BACT</name>
<proteinExistence type="predicted"/>
<evidence type="ECO:0000313" key="1">
    <source>
        <dbReference type="EMBL" id="PIW16147.1"/>
    </source>
</evidence>
<gene>
    <name evidence="1" type="ORF">COW36_14380</name>
</gene>
<protein>
    <submittedName>
        <fullName evidence="1">Uncharacterized protein</fullName>
    </submittedName>
</protein>
<sequence>MSLNLEILRGQPSDLELAALAAACVVLERQLQALDSAAPEAEVPAWQLSARLNTTALRGWPLVGSAWERSERLSQPWHV</sequence>
<organism evidence="1 2">
    <name type="scientific">bacterium (Candidatus Blackallbacteria) CG17_big_fil_post_rev_8_21_14_2_50_48_46</name>
    <dbReference type="NCBI Taxonomy" id="2014261"/>
    <lineage>
        <taxon>Bacteria</taxon>
        <taxon>Candidatus Blackallbacteria</taxon>
    </lineage>
</organism>
<comment type="caution">
    <text evidence="1">The sequence shown here is derived from an EMBL/GenBank/DDBJ whole genome shotgun (WGS) entry which is preliminary data.</text>
</comment>